<keyword evidence="7 12" id="KW-0801">TPQ</keyword>
<comment type="similarity">
    <text evidence="4 14">Belongs to the copper/topaquinone oxidase family.</text>
</comment>
<organism evidence="18 19">
    <name type="scientific">Shackletoniella antarctica</name>
    <dbReference type="NCBI Taxonomy" id="268115"/>
    <lineage>
        <taxon>Bacteria</taxon>
        <taxon>Bacillati</taxon>
        <taxon>Cyanobacteriota</taxon>
        <taxon>Cyanophyceae</taxon>
        <taxon>Oculatellales</taxon>
        <taxon>Oculatellaceae</taxon>
        <taxon>Shackletoniella</taxon>
    </lineage>
</organism>
<feature type="active site" description="Proton acceptor" evidence="12">
    <location>
        <position position="290"/>
    </location>
</feature>
<dbReference type="GO" id="GO:0005507">
    <property type="term" value="F:copper ion binding"/>
    <property type="evidence" value="ECO:0007669"/>
    <property type="project" value="InterPro"/>
</dbReference>
<evidence type="ECO:0000256" key="6">
    <source>
        <dbReference type="ARBA" id="ARBA00022723"/>
    </source>
</evidence>
<comment type="cofactor">
    <cofactor evidence="1">
        <name>Cu cation</name>
        <dbReference type="ChEBI" id="CHEBI:23378"/>
    </cofactor>
</comment>
<name>A0A2W4W7I5_9CYAN</name>
<dbReference type="PROSITE" id="PS01165">
    <property type="entry name" value="COPPER_AMINE_OXID_2"/>
    <property type="match status" value="1"/>
</dbReference>
<dbReference type="NCBIfam" id="NF008559">
    <property type="entry name" value="PRK11504.1"/>
    <property type="match status" value="1"/>
</dbReference>
<evidence type="ECO:0000313" key="18">
    <source>
        <dbReference type="EMBL" id="PZO40390.1"/>
    </source>
</evidence>
<keyword evidence="6 14" id="KW-0479">Metal-binding</keyword>
<keyword evidence="9 14" id="KW-0186">Copper</keyword>
<dbReference type="Proteomes" id="UP000249081">
    <property type="component" value="Unassembled WGS sequence"/>
</dbReference>
<evidence type="ECO:0000256" key="13">
    <source>
        <dbReference type="PIRSR" id="PIRSR600269-51"/>
    </source>
</evidence>
<evidence type="ECO:0000256" key="4">
    <source>
        <dbReference type="ARBA" id="ARBA00007983"/>
    </source>
</evidence>
<evidence type="ECO:0000256" key="7">
    <source>
        <dbReference type="ARBA" id="ARBA00022772"/>
    </source>
</evidence>
<dbReference type="PANTHER" id="PTHR10638:SF86">
    <property type="entry name" value="COPPER AMINE OXIDASE 1-RELATED"/>
    <property type="match status" value="1"/>
</dbReference>
<evidence type="ECO:0000259" key="16">
    <source>
        <dbReference type="Pfam" id="PF02727"/>
    </source>
</evidence>
<evidence type="ECO:0000256" key="2">
    <source>
        <dbReference type="ARBA" id="ARBA00001936"/>
    </source>
</evidence>
<evidence type="ECO:0000256" key="14">
    <source>
        <dbReference type="RuleBase" id="RU000672"/>
    </source>
</evidence>
<dbReference type="GO" id="GO:0048038">
    <property type="term" value="F:quinone binding"/>
    <property type="evidence" value="ECO:0007669"/>
    <property type="project" value="InterPro"/>
</dbReference>
<evidence type="ECO:0000256" key="1">
    <source>
        <dbReference type="ARBA" id="ARBA00001935"/>
    </source>
</evidence>
<dbReference type="Gene3D" id="2.70.98.20">
    <property type="entry name" value="Copper amine oxidase, catalytic domain"/>
    <property type="match status" value="1"/>
</dbReference>
<dbReference type="InterPro" id="IPR000269">
    <property type="entry name" value="Cu_amine_oxidase"/>
</dbReference>
<dbReference type="InterPro" id="IPR049947">
    <property type="entry name" value="Cu_Am_Ox_Cu-bd"/>
</dbReference>
<dbReference type="Pfam" id="PF02728">
    <property type="entry name" value="Cu_amine_oxidN3"/>
    <property type="match status" value="1"/>
</dbReference>
<dbReference type="PANTHER" id="PTHR10638">
    <property type="entry name" value="COPPER AMINE OXIDASE"/>
    <property type="match status" value="1"/>
</dbReference>
<sequence length="631" mass="70050">HPLAPLTEVEIQTAVAAIKAAHPLTEEARFPNISLQEPDKALVWAFQPGDDVPRSAFVVVLEPVKNITYEAVVDLTTAELTAWDEISGVQPAILDEDFELLSELAKADPRWQAAMEKRGITDFESAVVDGWAPGLLSTAERASGKRLMRGYTYYQPDYVNYYGAPIEGLMVVVNLTDREVLDVVDVGAEPFSTANFDYDEATTAPLQPSPKALTIQQPQGTTFQLEGNAVTWQNWKFRYILHPREGLTLYQVSYTKDGVERPILYRASLSEMVVPYAETGPTWAVKSAFDVGEYRFGWLSTPMYLGNEVPQNAVLLDALMADDLGEPTLLEDVIGLYERDGGILWRHYDFNNETHEGRRSRELVMTTVAAIGNYDYAISWIFHEDGMLEEQTDLTGIMLAKGTEDVTETHDHYGHLVAPNVVAVNHQHFLNFRLDFDVDGSANTVAEMNVKALPKGADNPYGNAFAMEATPLTSEAKSVRDMSMASSRTWVVTGASQNDLGMPAGYMLMPGSNSTFYPDESSNVRQRGEFAGHHFWATQYKPNELYAAGDYPNQSGPKEGLPQMVADDEPLVGQDVVVWYTQGVTHIPRPEEWPIMTVHKAGFKIMSHGFFPQNPVLNVAAPQPVLTAETR</sequence>
<keyword evidence="8 14" id="KW-0560">Oxidoreductase</keyword>
<proteinExistence type="inferred from homology"/>
<dbReference type="AlphaFoldDB" id="A0A2W4W7I5"/>
<evidence type="ECO:0000259" key="15">
    <source>
        <dbReference type="Pfam" id="PF01179"/>
    </source>
</evidence>
<evidence type="ECO:0000256" key="3">
    <source>
        <dbReference type="ARBA" id="ARBA00001947"/>
    </source>
</evidence>
<feature type="modified residue" description="2',4',5'-topaquinone" evidence="13">
    <location>
        <position position="374"/>
    </location>
</feature>
<comment type="cofactor">
    <cofactor evidence="3">
        <name>Zn(2+)</name>
        <dbReference type="ChEBI" id="CHEBI:29105"/>
    </cofactor>
</comment>
<evidence type="ECO:0000256" key="11">
    <source>
        <dbReference type="ARBA" id="ARBA00048032"/>
    </source>
</evidence>
<dbReference type="EMBL" id="QBMN01000074">
    <property type="protein sequence ID" value="PZO40390.1"/>
    <property type="molecule type" value="Genomic_DNA"/>
</dbReference>
<feature type="non-terminal residue" evidence="18">
    <location>
        <position position="1"/>
    </location>
</feature>
<reference evidence="18 19" key="2">
    <citation type="submission" date="2018-06" db="EMBL/GenBank/DDBJ databases">
        <title>Metagenomic assembly of (sub)arctic Cyanobacteria and their associated microbiome from non-axenic cultures.</title>
        <authorList>
            <person name="Baurain D."/>
        </authorList>
    </citation>
    <scope>NUCLEOTIDE SEQUENCE [LARGE SCALE GENOMIC DNA]</scope>
    <source>
        <strain evidence="18">ULC041bin1</strain>
    </source>
</reference>
<comment type="cofactor">
    <cofactor evidence="14">
        <name>Cu cation</name>
        <dbReference type="ChEBI" id="CHEBI:23378"/>
    </cofactor>
    <text evidence="14">Contains 1 topaquinone per subunit.</text>
</comment>
<keyword evidence="10" id="KW-0464">Manganese</keyword>
<gene>
    <name evidence="18" type="ORF">DCF17_11845</name>
</gene>
<dbReference type="GO" id="GO:0008131">
    <property type="term" value="F:primary methylamine oxidase activity"/>
    <property type="evidence" value="ECO:0007669"/>
    <property type="project" value="UniProtKB-EC"/>
</dbReference>
<feature type="domain" description="Copper amine oxidase N2-terminal" evidence="16">
    <location>
        <begin position="1"/>
        <end position="84"/>
    </location>
</feature>
<evidence type="ECO:0000313" key="19">
    <source>
        <dbReference type="Proteomes" id="UP000249081"/>
    </source>
</evidence>
<dbReference type="SUPFAM" id="SSF49998">
    <property type="entry name" value="Amine oxidase catalytic domain"/>
    <property type="match status" value="1"/>
</dbReference>
<feature type="domain" description="Copper amine oxidase N3-terminal" evidence="17">
    <location>
        <begin position="91"/>
        <end position="182"/>
    </location>
</feature>
<dbReference type="GO" id="GO:0009308">
    <property type="term" value="P:amine metabolic process"/>
    <property type="evidence" value="ECO:0007669"/>
    <property type="project" value="UniProtKB-UniRule"/>
</dbReference>
<evidence type="ECO:0000256" key="8">
    <source>
        <dbReference type="ARBA" id="ARBA00023002"/>
    </source>
</evidence>
<evidence type="ECO:0000256" key="9">
    <source>
        <dbReference type="ARBA" id="ARBA00023008"/>
    </source>
</evidence>
<comment type="PTM">
    <text evidence="13 14">Topaquinone (TPQ) is generated by copper-dependent autoxidation of a specific tyrosyl residue.</text>
</comment>
<comment type="catalytic activity">
    <reaction evidence="11">
        <text>a primary methyl amine + O2 + H2O = an aldehyde + H2O2 + NH4(+)</text>
        <dbReference type="Rhea" id="RHEA:16153"/>
        <dbReference type="ChEBI" id="CHEBI:15377"/>
        <dbReference type="ChEBI" id="CHEBI:15379"/>
        <dbReference type="ChEBI" id="CHEBI:16240"/>
        <dbReference type="ChEBI" id="CHEBI:17478"/>
        <dbReference type="ChEBI" id="CHEBI:28938"/>
        <dbReference type="ChEBI" id="CHEBI:228804"/>
        <dbReference type="EC" id="1.4.3.21"/>
    </reaction>
</comment>
<dbReference type="InterPro" id="IPR016182">
    <property type="entry name" value="Cu_amine_oxidase_N-reg"/>
</dbReference>
<evidence type="ECO:0000256" key="5">
    <source>
        <dbReference type="ARBA" id="ARBA00011738"/>
    </source>
</evidence>
<dbReference type="InterPro" id="IPR036460">
    <property type="entry name" value="Cu_amine_oxidase_C_sf"/>
</dbReference>
<comment type="cofactor">
    <cofactor evidence="2">
        <name>Mn(2+)</name>
        <dbReference type="ChEBI" id="CHEBI:29035"/>
    </cofactor>
</comment>
<dbReference type="Pfam" id="PF01179">
    <property type="entry name" value="Cu_amine_oxid"/>
    <property type="match status" value="1"/>
</dbReference>
<comment type="caution">
    <text evidence="18">The sequence shown here is derived from an EMBL/GenBank/DDBJ whole genome shotgun (WGS) entry which is preliminary data.</text>
</comment>
<dbReference type="EC" id="1.4.3.-" evidence="14"/>
<evidence type="ECO:0000259" key="17">
    <source>
        <dbReference type="Pfam" id="PF02728"/>
    </source>
</evidence>
<protein>
    <recommendedName>
        <fullName evidence="14">Amine oxidase</fullName>
        <ecNumber evidence="14">1.4.3.-</ecNumber>
    </recommendedName>
</protein>
<feature type="domain" description="Copper amine oxidase catalytic" evidence="15">
    <location>
        <begin position="214"/>
        <end position="617"/>
    </location>
</feature>
<dbReference type="InterPro" id="IPR015800">
    <property type="entry name" value="Cu_amine_oxidase_N2"/>
</dbReference>
<evidence type="ECO:0000256" key="10">
    <source>
        <dbReference type="ARBA" id="ARBA00023211"/>
    </source>
</evidence>
<dbReference type="Gene3D" id="3.10.450.40">
    <property type="match status" value="2"/>
</dbReference>
<comment type="subunit">
    <text evidence="5">Homodimer.</text>
</comment>
<reference evidence="19" key="1">
    <citation type="submission" date="2018-04" db="EMBL/GenBank/DDBJ databases">
        <authorList>
            <person name="Cornet L."/>
        </authorList>
    </citation>
    <scope>NUCLEOTIDE SEQUENCE [LARGE SCALE GENOMIC DNA]</scope>
</reference>
<accession>A0A2W4W7I5</accession>
<evidence type="ECO:0000256" key="12">
    <source>
        <dbReference type="PIRSR" id="PIRSR600269-50"/>
    </source>
</evidence>
<dbReference type="InterPro" id="IPR015802">
    <property type="entry name" value="Cu_amine_oxidase_N3"/>
</dbReference>
<dbReference type="SUPFAM" id="SSF54416">
    <property type="entry name" value="Amine oxidase N-terminal region"/>
    <property type="match status" value="2"/>
</dbReference>
<feature type="active site" description="Schiff-base intermediate with substrate; via topaquinone" evidence="12">
    <location>
        <position position="374"/>
    </location>
</feature>
<dbReference type="Pfam" id="PF02727">
    <property type="entry name" value="Cu_amine_oxidN2"/>
    <property type="match status" value="1"/>
</dbReference>
<dbReference type="InterPro" id="IPR015798">
    <property type="entry name" value="Cu_amine_oxidase_C"/>
</dbReference>